<dbReference type="AlphaFoldDB" id="X0TIQ6"/>
<evidence type="ECO:0000259" key="1">
    <source>
        <dbReference type="Pfam" id="PF12705"/>
    </source>
</evidence>
<dbReference type="EMBL" id="BARS01015212">
    <property type="protein sequence ID" value="GAF88032.1"/>
    <property type="molecule type" value="Genomic_DNA"/>
</dbReference>
<name>X0TIQ6_9ZZZZ</name>
<evidence type="ECO:0000313" key="2">
    <source>
        <dbReference type="EMBL" id="GAF88032.1"/>
    </source>
</evidence>
<feature type="non-terminal residue" evidence="2">
    <location>
        <position position="1"/>
    </location>
</feature>
<dbReference type="Pfam" id="PF12705">
    <property type="entry name" value="PDDEXK_1"/>
    <property type="match status" value="1"/>
</dbReference>
<comment type="caution">
    <text evidence="2">The sequence shown here is derived from an EMBL/GenBank/DDBJ whole genome shotgun (WGS) entry which is preliminary data.</text>
</comment>
<feature type="domain" description="PD-(D/E)XK endonuclease-like" evidence="1">
    <location>
        <begin position="15"/>
        <end position="202"/>
    </location>
</feature>
<organism evidence="2">
    <name type="scientific">marine sediment metagenome</name>
    <dbReference type="NCBI Taxonomy" id="412755"/>
    <lineage>
        <taxon>unclassified sequences</taxon>
        <taxon>metagenomes</taxon>
        <taxon>ecological metagenomes</taxon>
    </lineage>
</organism>
<accession>X0TIQ6</accession>
<dbReference type="InterPro" id="IPR038726">
    <property type="entry name" value="PDDEXK_AddAB-type"/>
</dbReference>
<proteinExistence type="predicted"/>
<protein>
    <recommendedName>
        <fullName evidence="1">PD-(D/E)XK endonuclease-like domain-containing protein</fullName>
    </recommendedName>
</protein>
<reference evidence="2" key="1">
    <citation type="journal article" date="2014" name="Front. Microbiol.">
        <title>High frequency of phylogenetically diverse reductive dehalogenase-homologous genes in deep subseafloor sedimentary metagenomes.</title>
        <authorList>
            <person name="Kawai M."/>
            <person name="Futagami T."/>
            <person name="Toyoda A."/>
            <person name="Takaki Y."/>
            <person name="Nishi S."/>
            <person name="Hori S."/>
            <person name="Arai W."/>
            <person name="Tsubouchi T."/>
            <person name="Morono Y."/>
            <person name="Uchiyama I."/>
            <person name="Ito T."/>
            <person name="Fujiyama A."/>
            <person name="Inagaki F."/>
            <person name="Takami H."/>
        </authorList>
    </citation>
    <scope>NUCLEOTIDE SEQUENCE</scope>
    <source>
        <strain evidence="2">Expedition CK06-06</strain>
    </source>
</reference>
<dbReference type="InterPro" id="IPR011604">
    <property type="entry name" value="PDDEXK-like_dom_sf"/>
</dbReference>
<dbReference type="Gene3D" id="3.90.320.10">
    <property type="match status" value="1"/>
</dbReference>
<gene>
    <name evidence="2" type="ORF">S01H1_25223</name>
</gene>
<sequence length="210" mass="24282">SPLIGNRLLLKDVHESFEEHWRKAAEEREDIQYAGEKDFETLLMHGKDLLTAWYNKLPEDNFRVLAIEEAFRFTLPNLPVPIIGAIDLIEEDESGAIIVTDWKTSGRAFSADEVDNNMQLTIYQMATKANGYADREILLKFDALIKTKTPKFEPYWTVRSEIDERRVTKKILQVWDGITKRVFVPNDTSWKCKGCAYKNACDEWFLGGET</sequence>